<evidence type="ECO:0000256" key="1">
    <source>
        <dbReference type="SAM" id="MobiDB-lite"/>
    </source>
</evidence>
<proteinExistence type="predicted"/>
<organism evidence="2 3">
    <name type="scientific">Corallococcus terminator</name>
    <dbReference type="NCBI Taxonomy" id="2316733"/>
    <lineage>
        <taxon>Bacteria</taxon>
        <taxon>Pseudomonadati</taxon>
        <taxon>Myxococcota</taxon>
        <taxon>Myxococcia</taxon>
        <taxon>Myxococcales</taxon>
        <taxon>Cystobacterineae</taxon>
        <taxon>Myxococcaceae</taxon>
        <taxon>Corallococcus</taxon>
    </lineage>
</organism>
<evidence type="ECO:0000313" key="2">
    <source>
        <dbReference type="EMBL" id="RKG82215.1"/>
    </source>
</evidence>
<dbReference type="Proteomes" id="UP000268094">
    <property type="component" value="Unassembled WGS sequence"/>
</dbReference>
<keyword evidence="3" id="KW-1185">Reference proteome</keyword>
<dbReference type="EMBL" id="RAVZ01000198">
    <property type="protein sequence ID" value="RKG82215.1"/>
    <property type="molecule type" value="Genomic_DNA"/>
</dbReference>
<feature type="region of interest" description="Disordered" evidence="1">
    <location>
        <begin position="97"/>
        <end position="130"/>
    </location>
</feature>
<feature type="region of interest" description="Disordered" evidence="1">
    <location>
        <begin position="239"/>
        <end position="263"/>
    </location>
</feature>
<accession>A0A3A8IGH9</accession>
<comment type="caution">
    <text evidence="2">The sequence shown here is derived from an EMBL/GenBank/DDBJ whole genome shotgun (WGS) entry which is preliminary data.</text>
</comment>
<feature type="compositionally biased region" description="Polar residues" evidence="1">
    <location>
        <begin position="107"/>
        <end position="122"/>
    </location>
</feature>
<sequence length="881" mass="96669">MMDSTPGWILRLTTTENGKEYSLEEQGAPPVLTGRLGSSLESKLSLLREELAPRLAARRAAGEKLRLALPGEALQLAMALATLVPGGWDELSLATEVTCTDERSSPPDGSTQTDSRVGSSPPSLRAPTRPVPLTYAKSLHDLELAACWYGRDARQTREARDVVLGFPEARADGGARAERVLQQGVRTHEELEKLEVLARKHGAEAPETRMALEEAVRRVSWWKGFRERANRTLAQASAARARRQAMPGPPTSTVRPGGAEHQIQRLKPSSRWTLLIDEGGAIPDDAAAPAPGPRGRFVGLLVPEPAPLVPLKPGWHAMEQHDPRAIDAVVQTVLDAPVGVLGIELDALPPSRANRWVTGVLELIHWVCRLLPMDGATHLTVLIEQRGEFVAGTSWQAATAEMLRHLAEREPERYRQLGLNLRLVRKGDSELNGYVDALAFTWTSTAGASQARLKQSRLREGCLHAGNAHELRRSWEAFGGGHPLPGEQWRGLVRQPDAEVPGAIPHLLLARVREACLRDPGYWQELLDAVRAHMESKAVQLRELGREVEFLSSCMPQDRALKPLLRLAWLTARLEKANHSGEVDSQLDRELDALGSRLHDEAPTLVCQADLDRAVLATNRFDFPGATQALSRWKDTAPAIPGLRHWGRIQSSLGQHAAFAGLHAKAEELLDSALEAFARLSDDDVARAEQSQTATYLAIVTMDTPSAPPERIRERVASVVPLTPDSIQRMARGSGAQEKFAHHLMLRFLVLHGSQDERGVYLAEREAWRVREGHPWPLIELYRALLLHEAGAREEAASHLLTGVELALAGDQGPTLAFIGLVMGLVGIQLGLPANWPIPDLTRLRGALPCAPWGPITEALEGRWTRGPLALLEHGLPFNFR</sequence>
<dbReference type="AlphaFoldDB" id="A0A3A8IGH9"/>
<dbReference type="OrthoDB" id="6188198at2"/>
<evidence type="ECO:0000313" key="3">
    <source>
        <dbReference type="Proteomes" id="UP000268094"/>
    </source>
</evidence>
<reference evidence="3" key="1">
    <citation type="submission" date="2018-09" db="EMBL/GenBank/DDBJ databases">
        <authorList>
            <person name="Livingstone P.G."/>
            <person name="Whitworth D.E."/>
        </authorList>
    </citation>
    <scope>NUCLEOTIDE SEQUENCE [LARGE SCALE GENOMIC DNA]</scope>
    <source>
        <strain evidence="3">CA054A</strain>
    </source>
</reference>
<protein>
    <submittedName>
        <fullName evidence="2">Uncharacterized protein</fullName>
    </submittedName>
</protein>
<dbReference type="RefSeq" id="WP_120543249.1">
    <property type="nucleotide sequence ID" value="NZ_RAVZ01000198.1"/>
</dbReference>
<name>A0A3A8IGH9_9BACT</name>
<gene>
    <name evidence="2" type="ORF">D7V88_25485</name>
</gene>